<gene>
    <name evidence="7" type="ORF">Dsi01nite_051300</name>
</gene>
<comment type="caution">
    <text evidence="7">The sequence shown here is derived from an EMBL/GenBank/DDBJ whole genome shotgun (WGS) entry which is preliminary data.</text>
</comment>
<dbReference type="PANTHER" id="PTHR47506">
    <property type="entry name" value="TRANSCRIPTIONAL REGULATORY PROTEIN"/>
    <property type="match status" value="1"/>
</dbReference>
<feature type="region of interest" description="Disordered" evidence="5">
    <location>
        <begin position="1"/>
        <end position="20"/>
    </location>
</feature>
<dbReference type="AlphaFoldDB" id="A0A919PNH2"/>
<proteinExistence type="predicted"/>
<keyword evidence="3" id="KW-0804">Transcription</keyword>
<evidence type="ECO:0000313" key="8">
    <source>
        <dbReference type="Proteomes" id="UP000660611"/>
    </source>
</evidence>
<accession>A0A919PNH2</accession>
<sequence>MSPTARPAQAAPAAAPDEQVRHSRDVILDVAERLMTGQGYDKTSIAAIRRESGLPVGSIYHHFTGKAGILAAVMERWSARFFADIPGYTAGTGDPDARFRAYWSGAIAAIIKEHAAFLLDADLMRLSHSDPELRKVMAQLRTTTQRELEPTFLAFARDHGAADAAGLARRLAVLTEAATRGLILTCGPDLDALRRSMDDLFQAVRASVIAAARD</sequence>
<name>A0A919PNH2_9ACTN</name>
<keyword evidence="1" id="KW-0805">Transcription regulation</keyword>
<dbReference type="InterPro" id="IPR001647">
    <property type="entry name" value="HTH_TetR"/>
</dbReference>
<dbReference type="GO" id="GO:0003677">
    <property type="term" value="F:DNA binding"/>
    <property type="evidence" value="ECO:0007669"/>
    <property type="project" value="UniProtKB-UniRule"/>
</dbReference>
<evidence type="ECO:0000256" key="3">
    <source>
        <dbReference type="ARBA" id="ARBA00023163"/>
    </source>
</evidence>
<feature type="domain" description="HTH tetR-type" evidence="6">
    <location>
        <begin position="21"/>
        <end position="81"/>
    </location>
</feature>
<evidence type="ECO:0000259" key="6">
    <source>
        <dbReference type="PROSITE" id="PS50977"/>
    </source>
</evidence>
<dbReference type="Proteomes" id="UP000660611">
    <property type="component" value="Unassembled WGS sequence"/>
</dbReference>
<dbReference type="Gene3D" id="1.10.357.10">
    <property type="entry name" value="Tetracycline Repressor, domain 2"/>
    <property type="match status" value="1"/>
</dbReference>
<protein>
    <recommendedName>
        <fullName evidence="6">HTH tetR-type domain-containing protein</fullName>
    </recommendedName>
</protein>
<evidence type="ECO:0000256" key="4">
    <source>
        <dbReference type="PROSITE-ProRule" id="PRU00335"/>
    </source>
</evidence>
<dbReference type="InterPro" id="IPR009057">
    <property type="entry name" value="Homeodomain-like_sf"/>
</dbReference>
<evidence type="ECO:0000256" key="1">
    <source>
        <dbReference type="ARBA" id="ARBA00023015"/>
    </source>
</evidence>
<dbReference type="SUPFAM" id="SSF46689">
    <property type="entry name" value="Homeodomain-like"/>
    <property type="match status" value="1"/>
</dbReference>
<dbReference type="PROSITE" id="PS50977">
    <property type="entry name" value="HTH_TETR_2"/>
    <property type="match status" value="1"/>
</dbReference>
<keyword evidence="2 4" id="KW-0238">DNA-binding</keyword>
<reference evidence="7" key="1">
    <citation type="submission" date="2021-01" db="EMBL/GenBank/DDBJ databases">
        <title>Whole genome shotgun sequence of Dactylosporangium siamense NBRC 106093.</title>
        <authorList>
            <person name="Komaki H."/>
            <person name="Tamura T."/>
        </authorList>
    </citation>
    <scope>NUCLEOTIDE SEQUENCE</scope>
    <source>
        <strain evidence="7">NBRC 106093</strain>
    </source>
</reference>
<evidence type="ECO:0000256" key="2">
    <source>
        <dbReference type="ARBA" id="ARBA00023125"/>
    </source>
</evidence>
<evidence type="ECO:0000256" key="5">
    <source>
        <dbReference type="SAM" id="MobiDB-lite"/>
    </source>
</evidence>
<dbReference type="Pfam" id="PF00440">
    <property type="entry name" value="TetR_N"/>
    <property type="match status" value="1"/>
</dbReference>
<evidence type="ECO:0000313" key="7">
    <source>
        <dbReference type="EMBL" id="GIG47089.1"/>
    </source>
</evidence>
<dbReference type="RefSeq" id="WP_203848830.1">
    <property type="nucleotide sequence ID" value="NZ_BAAAVW010000017.1"/>
</dbReference>
<dbReference type="EMBL" id="BONQ01000081">
    <property type="protein sequence ID" value="GIG47089.1"/>
    <property type="molecule type" value="Genomic_DNA"/>
</dbReference>
<feature type="compositionally biased region" description="Low complexity" evidence="5">
    <location>
        <begin position="1"/>
        <end position="16"/>
    </location>
</feature>
<keyword evidence="8" id="KW-1185">Reference proteome</keyword>
<dbReference type="PRINTS" id="PR00455">
    <property type="entry name" value="HTHTETR"/>
</dbReference>
<dbReference type="PANTHER" id="PTHR47506:SF6">
    <property type="entry name" value="HTH-TYPE TRANSCRIPTIONAL REPRESSOR NEMR"/>
    <property type="match status" value="1"/>
</dbReference>
<feature type="DNA-binding region" description="H-T-H motif" evidence="4">
    <location>
        <begin position="44"/>
        <end position="63"/>
    </location>
</feature>
<organism evidence="7 8">
    <name type="scientific">Dactylosporangium siamense</name>
    <dbReference type="NCBI Taxonomy" id="685454"/>
    <lineage>
        <taxon>Bacteria</taxon>
        <taxon>Bacillati</taxon>
        <taxon>Actinomycetota</taxon>
        <taxon>Actinomycetes</taxon>
        <taxon>Micromonosporales</taxon>
        <taxon>Micromonosporaceae</taxon>
        <taxon>Dactylosporangium</taxon>
    </lineage>
</organism>